<sequence>MSPYWESSVCPLANFDPSKDTFFDIGGRSISGEEPEIIVQSGQYYHRILVCRGYRSDEP</sequence>
<reference evidence="1 2" key="1">
    <citation type="submission" date="2016-10" db="EMBL/GenBank/DDBJ databases">
        <authorList>
            <person name="de Groot N.N."/>
        </authorList>
    </citation>
    <scope>NUCLEOTIDE SEQUENCE [LARGE SCALE GENOMIC DNA]</scope>
    <source>
        <strain evidence="1 2">RK1</strain>
    </source>
</reference>
<organism evidence="1 2">
    <name type="scientific">Parapedobacter indicus</name>
    <dbReference type="NCBI Taxonomy" id="1477437"/>
    <lineage>
        <taxon>Bacteria</taxon>
        <taxon>Pseudomonadati</taxon>
        <taxon>Bacteroidota</taxon>
        <taxon>Sphingobacteriia</taxon>
        <taxon>Sphingobacteriales</taxon>
        <taxon>Sphingobacteriaceae</taxon>
        <taxon>Parapedobacter</taxon>
    </lineage>
</organism>
<name>A0A1I3DRT9_9SPHI</name>
<keyword evidence="2" id="KW-1185">Reference proteome</keyword>
<dbReference type="AlphaFoldDB" id="A0A1I3DRT9"/>
<dbReference type="STRING" id="1477437.SAMN05444682_101610"/>
<gene>
    <name evidence="1" type="ORF">SAMN05444682_101610</name>
</gene>
<proteinExistence type="predicted"/>
<accession>A0A1I3DRT9</accession>
<dbReference type="Proteomes" id="UP000198670">
    <property type="component" value="Unassembled WGS sequence"/>
</dbReference>
<evidence type="ECO:0000313" key="2">
    <source>
        <dbReference type="Proteomes" id="UP000198670"/>
    </source>
</evidence>
<protein>
    <submittedName>
        <fullName evidence="1">Uncharacterized protein</fullName>
    </submittedName>
</protein>
<evidence type="ECO:0000313" key="1">
    <source>
        <dbReference type="EMBL" id="SFH89467.1"/>
    </source>
</evidence>
<dbReference type="RefSeq" id="WP_143072827.1">
    <property type="nucleotide sequence ID" value="NZ_FOQO01000001.1"/>
</dbReference>
<dbReference type="EMBL" id="FOQO01000001">
    <property type="protein sequence ID" value="SFH89467.1"/>
    <property type="molecule type" value="Genomic_DNA"/>
</dbReference>